<protein>
    <submittedName>
        <fullName evidence="6">Uncharacterized conserved protein, DUF849 family</fullName>
    </submittedName>
</protein>
<comment type="cofactor">
    <cofactor evidence="1">
        <name>Zn(2+)</name>
        <dbReference type="ChEBI" id="CHEBI:29105"/>
    </cofactor>
</comment>
<feature type="compositionally biased region" description="Polar residues" evidence="5">
    <location>
        <begin position="326"/>
        <end position="335"/>
    </location>
</feature>
<dbReference type="Pfam" id="PF05853">
    <property type="entry name" value="BKACE"/>
    <property type="match status" value="1"/>
</dbReference>
<dbReference type="PANTHER" id="PTHR37418">
    <property type="entry name" value="3-KETO-5-AMINOHEXANOATE CLEAVAGE ENZYME-RELATED"/>
    <property type="match status" value="1"/>
</dbReference>
<proteinExistence type="predicted"/>
<evidence type="ECO:0000313" key="7">
    <source>
        <dbReference type="Proteomes" id="UP000198500"/>
    </source>
</evidence>
<evidence type="ECO:0000313" key="6">
    <source>
        <dbReference type="EMBL" id="SDX89718.1"/>
    </source>
</evidence>
<feature type="compositionally biased region" description="Basic and acidic residues" evidence="5">
    <location>
        <begin position="315"/>
        <end position="325"/>
    </location>
</feature>
<dbReference type="PANTHER" id="PTHR37418:SF2">
    <property type="entry name" value="3-KETO-5-AMINOHEXANOATE CLEAVAGE ENZYME"/>
    <property type="match status" value="1"/>
</dbReference>
<sequence>MANRVDFMAANEKSEMTNSSTLGANSLDEAQPMNRNVILTCAVTGAGDTVDKNPNVPVTPKQIADAAIEAAKAGASIAHLHVRDPDTGAVSHSTEHFREVVERVRESGTDIVLNITAGGGGDWLPDSQDPTRGGPGTDIQTPAERHHPVGELLPELCTLDCGSLNFSDMVYINTAGWLREHARLVQAAGVKPELECFDLGHVWFARQLQQEGLINGDPLYQLCLGIPWGAEADTETMLAMRNKLPENAHWAAFGIGRHQMPMVAQAALLGGHARVGLEDNLYLEKGVLATNGQLVEKAGGIIDQLGGRVMTPSETRSHLDLRDPHTSQVANGGAA</sequence>
<dbReference type="Gene3D" id="3.20.20.70">
    <property type="entry name" value="Aldolase class I"/>
    <property type="match status" value="1"/>
</dbReference>
<evidence type="ECO:0000256" key="4">
    <source>
        <dbReference type="ARBA" id="ARBA00022833"/>
    </source>
</evidence>
<evidence type="ECO:0000256" key="1">
    <source>
        <dbReference type="ARBA" id="ARBA00001947"/>
    </source>
</evidence>
<dbReference type="Proteomes" id="UP000198500">
    <property type="component" value="Unassembled WGS sequence"/>
</dbReference>
<dbReference type="EMBL" id="FNNI01000008">
    <property type="protein sequence ID" value="SDX89718.1"/>
    <property type="molecule type" value="Genomic_DNA"/>
</dbReference>
<dbReference type="GO" id="GO:0046872">
    <property type="term" value="F:metal ion binding"/>
    <property type="evidence" value="ECO:0007669"/>
    <property type="project" value="UniProtKB-KW"/>
</dbReference>
<dbReference type="InterPro" id="IPR013785">
    <property type="entry name" value="Aldolase_TIM"/>
</dbReference>
<feature type="region of interest" description="Disordered" evidence="5">
    <location>
        <begin position="119"/>
        <end position="140"/>
    </location>
</feature>
<dbReference type="AlphaFoldDB" id="A0A1H3FH59"/>
<keyword evidence="3" id="KW-0479">Metal-binding</keyword>
<keyword evidence="4" id="KW-0862">Zinc</keyword>
<evidence type="ECO:0000256" key="2">
    <source>
        <dbReference type="ARBA" id="ARBA00022679"/>
    </source>
</evidence>
<feature type="region of interest" description="Disordered" evidence="5">
    <location>
        <begin position="314"/>
        <end position="335"/>
    </location>
</feature>
<organism evidence="6 7">
    <name type="scientific">Aidingimonas halophila</name>
    <dbReference type="NCBI Taxonomy" id="574349"/>
    <lineage>
        <taxon>Bacteria</taxon>
        <taxon>Pseudomonadati</taxon>
        <taxon>Pseudomonadota</taxon>
        <taxon>Gammaproteobacteria</taxon>
        <taxon>Oceanospirillales</taxon>
        <taxon>Halomonadaceae</taxon>
        <taxon>Aidingimonas</taxon>
    </lineage>
</organism>
<dbReference type="InterPro" id="IPR008567">
    <property type="entry name" value="BKACE"/>
</dbReference>
<dbReference type="STRING" id="574349.SAMN05443545_10810"/>
<gene>
    <name evidence="6" type="ORF">SAMN05443545_10810</name>
</gene>
<name>A0A1H3FH59_9GAMM</name>
<evidence type="ECO:0000256" key="3">
    <source>
        <dbReference type="ARBA" id="ARBA00022723"/>
    </source>
</evidence>
<evidence type="ECO:0000256" key="5">
    <source>
        <dbReference type="SAM" id="MobiDB-lite"/>
    </source>
</evidence>
<keyword evidence="2" id="KW-0808">Transferase</keyword>
<reference evidence="6 7" key="1">
    <citation type="submission" date="2016-10" db="EMBL/GenBank/DDBJ databases">
        <authorList>
            <person name="de Groot N.N."/>
        </authorList>
    </citation>
    <scope>NUCLEOTIDE SEQUENCE [LARGE SCALE GENOMIC DNA]</scope>
    <source>
        <strain evidence="6 7">DSM 19219</strain>
    </source>
</reference>
<accession>A0A1H3FH59</accession>
<keyword evidence="7" id="KW-1185">Reference proteome</keyword>
<dbReference type="GO" id="GO:0043720">
    <property type="term" value="F:3-keto-5-aminohexanoate cleavage activity"/>
    <property type="evidence" value="ECO:0007669"/>
    <property type="project" value="InterPro"/>
</dbReference>